<keyword evidence="2" id="KW-1185">Reference proteome</keyword>
<name>A0A4Y2REV9_ARAVE</name>
<dbReference type="OrthoDB" id="8034171at2759"/>
<dbReference type="EMBL" id="BGPR01144535">
    <property type="protein sequence ID" value="GBN74284.1"/>
    <property type="molecule type" value="Genomic_DNA"/>
</dbReference>
<dbReference type="AlphaFoldDB" id="A0A4Y2REV9"/>
<accession>A0A4Y2REV9</accession>
<reference evidence="1 2" key="1">
    <citation type="journal article" date="2019" name="Sci. Rep.">
        <title>Orb-weaving spider Araneus ventricosus genome elucidates the spidroin gene catalogue.</title>
        <authorList>
            <person name="Kono N."/>
            <person name="Nakamura H."/>
            <person name="Ohtoshi R."/>
            <person name="Moran D.A.P."/>
            <person name="Shinohara A."/>
            <person name="Yoshida Y."/>
            <person name="Fujiwara M."/>
            <person name="Mori M."/>
            <person name="Tomita M."/>
            <person name="Arakawa K."/>
        </authorList>
    </citation>
    <scope>NUCLEOTIDE SEQUENCE [LARGE SCALE GENOMIC DNA]</scope>
</reference>
<protein>
    <submittedName>
        <fullName evidence="1">Uncharacterized protein</fullName>
    </submittedName>
</protein>
<dbReference type="Proteomes" id="UP000499080">
    <property type="component" value="Unassembled WGS sequence"/>
</dbReference>
<proteinExistence type="predicted"/>
<gene>
    <name evidence="1" type="ORF">AVEN_22375_1</name>
</gene>
<organism evidence="1 2">
    <name type="scientific">Araneus ventricosus</name>
    <name type="common">Orbweaver spider</name>
    <name type="synonym">Epeira ventricosa</name>
    <dbReference type="NCBI Taxonomy" id="182803"/>
    <lineage>
        <taxon>Eukaryota</taxon>
        <taxon>Metazoa</taxon>
        <taxon>Ecdysozoa</taxon>
        <taxon>Arthropoda</taxon>
        <taxon>Chelicerata</taxon>
        <taxon>Arachnida</taxon>
        <taxon>Araneae</taxon>
        <taxon>Araneomorphae</taxon>
        <taxon>Entelegynae</taxon>
        <taxon>Araneoidea</taxon>
        <taxon>Araneidae</taxon>
        <taxon>Araneus</taxon>
    </lineage>
</organism>
<comment type="caution">
    <text evidence="1">The sequence shown here is derived from an EMBL/GenBank/DDBJ whole genome shotgun (WGS) entry which is preliminary data.</text>
</comment>
<sequence>MQNFAVVGKEGEMRFYDFDWKGNLMFTDGSKIDDKVGSAFVHFVDGVEFGNKQFRLSDGAIVFMADVIAIKEAIEYTHERNLRNVKNISDFRSALMAGEACIKYDGPPLVLIIWFIFLR</sequence>
<evidence type="ECO:0000313" key="2">
    <source>
        <dbReference type="Proteomes" id="UP000499080"/>
    </source>
</evidence>
<evidence type="ECO:0000313" key="1">
    <source>
        <dbReference type="EMBL" id="GBN74284.1"/>
    </source>
</evidence>